<keyword evidence="3" id="KW-1185">Reference proteome</keyword>
<evidence type="ECO:0000313" key="2">
    <source>
        <dbReference type="EMBL" id="RRQ21316.1"/>
    </source>
</evidence>
<dbReference type="RefSeq" id="WP_125180531.1">
    <property type="nucleotide sequence ID" value="NZ_QZMU01000001.1"/>
</dbReference>
<dbReference type="InterPro" id="IPR031982">
    <property type="entry name" value="PilE-like"/>
</dbReference>
<evidence type="ECO:0000256" key="1">
    <source>
        <dbReference type="SAM" id="Phobius"/>
    </source>
</evidence>
<dbReference type="InterPro" id="IPR045584">
    <property type="entry name" value="Pilin-like"/>
</dbReference>
<dbReference type="NCBIfam" id="TIGR02532">
    <property type="entry name" value="IV_pilin_GFxxxE"/>
    <property type="match status" value="1"/>
</dbReference>
<dbReference type="Pfam" id="PF07963">
    <property type="entry name" value="N_methyl"/>
    <property type="match status" value="1"/>
</dbReference>
<gene>
    <name evidence="2" type="ORF">D6C00_04730</name>
</gene>
<name>A0A426QHX8_9GAMM</name>
<feature type="transmembrane region" description="Helical" evidence="1">
    <location>
        <begin position="30"/>
        <end position="53"/>
    </location>
</feature>
<proteinExistence type="predicted"/>
<protein>
    <submittedName>
        <fullName evidence="2">Prepilin-type N-terminal cleavage/methylation domain-containing protein</fullName>
    </submittedName>
</protein>
<comment type="caution">
    <text evidence="2">The sequence shown here is derived from an EMBL/GenBank/DDBJ whole genome shotgun (WGS) entry which is preliminary data.</text>
</comment>
<dbReference type="EMBL" id="QZMU01000001">
    <property type="protein sequence ID" value="RRQ21316.1"/>
    <property type="molecule type" value="Genomic_DNA"/>
</dbReference>
<dbReference type="PROSITE" id="PS00409">
    <property type="entry name" value="PROKAR_NTER_METHYL"/>
    <property type="match status" value="1"/>
</dbReference>
<dbReference type="Gene3D" id="3.30.700.10">
    <property type="entry name" value="Glycoprotein, Type 4 Pilin"/>
    <property type="match status" value="1"/>
</dbReference>
<dbReference type="SUPFAM" id="SSF54523">
    <property type="entry name" value="Pili subunits"/>
    <property type="match status" value="1"/>
</dbReference>
<dbReference type="Proteomes" id="UP000287798">
    <property type="component" value="Unassembled WGS sequence"/>
</dbReference>
<evidence type="ECO:0000313" key="3">
    <source>
        <dbReference type="Proteomes" id="UP000287798"/>
    </source>
</evidence>
<reference evidence="2 3" key="1">
    <citation type="journal article" date="2010" name="Int. J. Syst. Evol. Microbiol.">
        <title>Thiohalobacter thiocyanaticus gen. nov., sp. nov., a moderately halophilic, sulfur-oxidizing gammaproteobacterium from hypersaline lakes, that utilizes thiocyanate.</title>
        <authorList>
            <person name="Sorokin D.Y."/>
            <person name="Kovaleva O.L."/>
            <person name="Tourova T.P."/>
            <person name="Muyzer G."/>
        </authorList>
    </citation>
    <scope>NUCLEOTIDE SEQUENCE [LARGE SCALE GENOMIC DNA]</scope>
    <source>
        <strain evidence="2 3">Hrh1</strain>
    </source>
</reference>
<dbReference type="Pfam" id="PF16732">
    <property type="entry name" value="ComP_DUS"/>
    <property type="match status" value="1"/>
</dbReference>
<keyword evidence="1" id="KW-1133">Transmembrane helix</keyword>
<keyword evidence="1" id="KW-0812">Transmembrane</keyword>
<accession>A0A426QHX8</accession>
<dbReference type="AlphaFoldDB" id="A0A426QHX8"/>
<sequence>MPPMPKALGPRLRGDDGLVKPGLGKPHSGLTLLELMVVLVIVALLATLAWPGFAEHFQRVRRQDAITTLLRIQLQQEQWRAQDTDYASLTELGWTPARSLDGHYRLELRGHGPAGYLVIARPRRQGPQAGDPCGPFALDQDGPVLGSGFADARCWRG</sequence>
<dbReference type="GO" id="GO:0043683">
    <property type="term" value="P:type IV pilus assembly"/>
    <property type="evidence" value="ECO:0007669"/>
    <property type="project" value="InterPro"/>
</dbReference>
<organism evidence="2 3">
    <name type="scientific">Thiohalobacter thiocyanaticus</name>
    <dbReference type="NCBI Taxonomy" id="585455"/>
    <lineage>
        <taxon>Bacteria</taxon>
        <taxon>Pseudomonadati</taxon>
        <taxon>Pseudomonadota</taxon>
        <taxon>Gammaproteobacteria</taxon>
        <taxon>Thiohalobacterales</taxon>
        <taxon>Thiohalobacteraceae</taxon>
        <taxon>Thiohalobacter</taxon>
    </lineage>
</organism>
<dbReference type="OrthoDB" id="5296638at2"/>
<dbReference type="InterPro" id="IPR012902">
    <property type="entry name" value="N_methyl_site"/>
</dbReference>
<keyword evidence="1" id="KW-0472">Membrane</keyword>